<feature type="region of interest" description="Disordered" evidence="1">
    <location>
        <begin position="375"/>
        <end position="408"/>
    </location>
</feature>
<accession>A0A5K7X7N3</accession>
<organism evidence="3 4">
    <name type="scientific">Lacipirellula parvula</name>
    <dbReference type="NCBI Taxonomy" id="2650471"/>
    <lineage>
        <taxon>Bacteria</taxon>
        <taxon>Pseudomonadati</taxon>
        <taxon>Planctomycetota</taxon>
        <taxon>Planctomycetia</taxon>
        <taxon>Pirellulales</taxon>
        <taxon>Lacipirellulaceae</taxon>
        <taxon>Lacipirellula</taxon>
    </lineage>
</organism>
<feature type="signal peptide" evidence="2">
    <location>
        <begin position="1"/>
        <end position="33"/>
    </location>
</feature>
<evidence type="ECO:0000313" key="3">
    <source>
        <dbReference type="EMBL" id="BBO32764.1"/>
    </source>
</evidence>
<feature type="compositionally biased region" description="Polar residues" evidence="1">
    <location>
        <begin position="187"/>
        <end position="205"/>
    </location>
</feature>
<feature type="compositionally biased region" description="Low complexity" evidence="1">
    <location>
        <begin position="375"/>
        <end position="384"/>
    </location>
</feature>
<evidence type="ECO:0000256" key="1">
    <source>
        <dbReference type="SAM" id="MobiDB-lite"/>
    </source>
</evidence>
<dbReference type="PROSITE" id="PS51257">
    <property type="entry name" value="PROKAR_LIPOPROTEIN"/>
    <property type="match status" value="1"/>
</dbReference>
<feature type="compositionally biased region" description="Polar residues" evidence="1">
    <location>
        <begin position="392"/>
        <end position="408"/>
    </location>
</feature>
<dbReference type="KEGG" id="lpav:PLANPX_2376"/>
<evidence type="ECO:0000256" key="2">
    <source>
        <dbReference type="SAM" id="SignalP"/>
    </source>
</evidence>
<keyword evidence="2" id="KW-0732">Signal</keyword>
<gene>
    <name evidence="3" type="ORF">PLANPX_2376</name>
</gene>
<dbReference type="EMBL" id="AP021861">
    <property type="protein sequence ID" value="BBO32764.1"/>
    <property type="molecule type" value="Genomic_DNA"/>
</dbReference>
<evidence type="ECO:0008006" key="5">
    <source>
        <dbReference type="Google" id="ProtNLM"/>
    </source>
</evidence>
<dbReference type="Proteomes" id="UP000326837">
    <property type="component" value="Chromosome"/>
</dbReference>
<dbReference type="AlphaFoldDB" id="A0A5K7X7N3"/>
<reference evidence="4" key="1">
    <citation type="submission" date="2019-10" db="EMBL/GenBank/DDBJ databases">
        <title>Lacipirellula parvula gen. nov., sp. nov., representing a lineage of planctomycetes widespread in freshwater anoxic habitats, and description of the family Lacipirellulaceae.</title>
        <authorList>
            <person name="Dedysh S.N."/>
            <person name="Kulichevskaya I.S."/>
            <person name="Beletsky A.V."/>
            <person name="Rakitin A.L."/>
            <person name="Mardanov A.V."/>
            <person name="Ivanova A.A."/>
            <person name="Saltykova V.X."/>
            <person name="Rijpstra W.I.C."/>
            <person name="Sinninghe Damste J.S."/>
            <person name="Ravin N.V."/>
        </authorList>
    </citation>
    <scope>NUCLEOTIDE SEQUENCE [LARGE SCALE GENOMIC DNA]</scope>
    <source>
        <strain evidence="4">PX69</strain>
    </source>
</reference>
<dbReference type="RefSeq" id="WP_152098677.1">
    <property type="nucleotide sequence ID" value="NZ_AP021861.1"/>
</dbReference>
<evidence type="ECO:0000313" key="4">
    <source>
        <dbReference type="Proteomes" id="UP000326837"/>
    </source>
</evidence>
<protein>
    <recommendedName>
        <fullName evidence="5">SH3b domain-containing protein</fullName>
    </recommendedName>
</protein>
<name>A0A5K7X7N3_9BACT</name>
<feature type="region of interest" description="Disordered" evidence="1">
    <location>
        <begin position="170"/>
        <end position="239"/>
    </location>
</feature>
<sequence>MLLSTRPKPTNLLPLGLASLVAFVAACVQPALAADGFPYIAYVTQDDTYVRSGPGGDFYPTSQLKAGYAVEVYRHDGDGWCAIRPVEGSFSLAPAHQLRILDSRTAEVIAPQVPARVGTSLSNDRSAVQVQLEHREMVQLTEQPTPGQPFVKIAPPAGEFRWIAARRLSKSPPTEGAGGNAAWKSSGGASTIEQAQYSEAETTPGANPFAHLDAALGNNGAPSPLPANPSWHPNAVGASTPTASAAGLAKAADEVQIVPGSPAAAQLPATAPVAPGLISHTGLEPLATKQPRIRFEGLSAPTGPFDSRVVEMQLRLSQIVVQPPTAWQLGGLREEAAALLAQGDTPELRDQLRDLLDRIATFENVQTRYRNAGLPATPSALAASPPLPPTTNGAAAQTPQGMTGQSSEVLARIRSDLGADTSITPTPGAAPGATELAATDAKYDAVGTLKPVVSKRAQAPRFALVDDHGDVVTFVTASPDVNLQSYVGKRIGVLGNRGFMPEYRRAHVTASRITPLEERMIR</sequence>
<proteinExistence type="predicted"/>
<feature type="chain" id="PRO_5025047709" description="SH3b domain-containing protein" evidence="2">
    <location>
        <begin position="34"/>
        <end position="522"/>
    </location>
</feature>
<keyword evidence="4" id="KW-1185">Reference proteome</keyword>